<protein>
    <recommendedName>
        <fullName evidence="3">RNase H type-1 domain-containing protein</fullName>
    </recommendedName>
</protein>
<accession>A0AAW2BVY7</accession>
<dbReference type="AlphaFoldDB" id="A0AAW2BVY7"/>
<evidence type="ECO:0000313" key="1">
    <source>
        <dbReference type="EMBL" id="KAK9989452.1"/>
    </source>
</evidence>
<gene>
    <name evidence="1" type="ORF">SO802_029691</name>
</gene>
<dbReference type="Proteomes" id="UP001459277">
    <property type="component" value="Unassembled WGS sequence"/>
</dbReference>
<proteinExistence type="predicted"/>
<keyword evidence="2" id="KW-1185">Reference proteome</keyword>
<evidence type="ECO:0008006" key="3">
    <source>
        <dbReference type="Google" id="ProtNLM"/>
    </source>
</evidence>
<comment type="caution">
    <text evidence="1">The sequence shown here is derived from an EMBL/GenBank/DDBJ whole genome shotgun (WGS) entry which is preliminary data.</text>
</comment>
<dbReference type="EMBL" id="JAZDWU010000010">
    <property type="protein sequence ID" value="KAK9989452.1"/>
    <property type="molecule type" value="Genomic_DNA"/>
</dbReference>
<sequence length="115" mass="12903">MVMAALVNPDQASSSIKKLVESSRSGLMEFKKWEANHVRRHCNIAAHLLARNAYNVDDSIVWVEDTPPLIADQICVSTPSIPLMMSLPLPRLIGFLYPWGFGSRIECDIPRELPD</sequence>
<reference evidence="1 2" key="1">
    <citation type="submission" date="2024-01" db="EMBL/GenBank/DDBJ databases">
        <title>A telomere-to-telomere, gap-free genome of sweet tea (Lithocarpus litseifolius).</title>
        <authorList>
            <person name="Zhou J."/>
        </authorList>
    </citation>
    <scope>NUCLEOTIDE SEQUENCE [LARGE SCALE GENOMIC DNA]</scope>
    <source>
        <strain evidence="1">Zhou-2022a</strain>
        <tissue evidence="1">Leaf</tissue>
    </source>
</reference>
<evidence type="ECO:0000313" key="2">
    <source>
        <dbReference type="Proteomes" id="UP001459277"/>
    </source>
</evidence>
<name>A0AAW2BVY7_9ROSI</name>
<organism evidence="1 2">
    <name type="scientific">Lithocarpus litseifolius</name>
    <dbReference type="NCBI Taxonomy" id="425828"/>
    <lineage>
        <taxon>Eukaryota</taxon>
        <taxon>Viridiplantae</taxon>
        <taxon>Streptophyta</taxon>
        <taxon>Embryophyta</taxon>
        <taxon>Tracheophyta</taxon>
        <taxon>Spermatophyta</taxon>
        <taxon>Magnoliopsida</taxon>
        <taxon>eudicotyledons</taxon>
        <taxon>Gunneridae</taxon>
        <taxon>Pentapetalae</taxon>
        <taxon>rosids</taxon>
        <taxon>fabids</taxon>
        <taxon>Fagales</taxon>
        <taxon>Fagaceae</taxon>
        <taxon>Lithocarpus</taxon>
    </lineage>
</organism>